<dbReference type="Proteomes" id="UP000241890">
    <property type="component" value="Unassembled WGS sequence"/>
</dbReference>
<feature type="domain" description="AP2/ERF" evidence="7">
    <location>
        <begin position="91"/>
        <end position="147"/>
    </location>
</feature>
<keyword evidence="2" id="KW-0805">Transcription regulation</keyword>
<accession>A0A2R5G4M3</accession>
<dbReference type="GO" id="GO:0005634">
    <property type="term" value="C:nucleus"/>
    <property type="evidence" value="ECO:0007669"/>
    <property type="project" value="UniProtKB-SubCell"/>
</dbReference>
<dbReference type="AlphaFoldDB" id="A0A2R5G4M3"/>
<feature type="compositionally biased region" description="Low complexity" evidence="6">
    <location>
        <begin position="183"/>
        <end position="202"/>
    </location>
</feature>
<keyword evidence="9" id="KW-1185">Reference proteome</keyword>
<sequence>MKTVKDLKVEPDVESLSSSGPPPPPPLSACSRKASAAELSSDQNSDPGSSTSSPSTNLNNNTLVASSLRNNRDLGRDVTQPNGSRQRSSSRFRGVCWLKKRRAWRARIEIEGVRKHLGYFDNEEDAARAYDARARATHGLSARLNFPDQPGDANVQGLASLNHNSSEAAADNSAHTSIAAATAATRTSSASSASSSSYAGSTRGMPNDAAAAATASATTATRSAFARTGNNPDLLTQFPHLPEHLTGAGPIASLSSERSFGAHLYAPPNLPGDVSRAPISNLEESGQLSTPQASILTQLNPAFLTCVIIGPKHLVIGDCGTIVPALSRLKVVFFVLVIFLVCDCTYTCTYTLTSVGGKCGRCHCYKHACALVKRWHHPSSSDRLNASYTTATAATG</sequence>
<evidence type="ECO:0000313" key="9">
    <source>
        <dbReference type="Proteomes" id="UP000241890"/>
    </source>
</evidence>
<dbReference type="InterPro" id="IPR016177">
    <property type="entry name" value="DNA-bd_dom_sf"/>
</dbReference>
<dbReference type="EMBL" id="BEYU01000017">
    <property type="protein sequence ID" value="GBG25977.1"/>
    <property type="molecule type" value="Genomic_DNA"/>
</dbReference>
<dbReference type="Gene3D" id="3.30.730.10">
    <property type="entry name" value="AP2/ERF domain"/>
    <property type="match status" value="1"/>
</dbReference>
<dbReference type="SMART" id="SM00380">
    <property type="entry name" value="AP2"/>
    <property type="match status" value="1"/>
</dbReference>
<proteinExistence type="predicted"/>
<evidence type="ECO:0000256" key="2">
    <source>
        <dbReference type="ARBA" id="ARBA00023015"/>
    </source>
</evidence>
<keyword evidence="3" id="KW-0238">DNA-binding</keyword>
<feature type="region of interest" description="Disordered" evidence="6">
    <location>
        <begin position="183"/>
        <end position="215"/>
    </location>
</feature>
<keyword evidence="5" id="KW-0539">Nucleus</keyword>
<organism evidence="8 9">
    <name type="scientific">Hondaea fermentalgiana</name>
    <dbReference type="NCBI Taxonomy" id="2315210"/>
    <lineage>
        <taxon>Eukaryota</taxon>
        <taxon>Sar</taxon>
        <taxon>Stramenopiles</taxon>
        <taxon>Bigyra</taxon>
        <taxon>Labyrinthulomycetes</taxon>
        <taxon>Thraustochytrida</taxon>
        <taxon>Thraustochytriidae</taxon>
        <taxon>Hondaea</taxon>
    </lineage>
</organism>
<evidence type="ECO:0000256" key="1">
    <source>
        <dbReference type="ARBA" id="ARBA00004123"/>
    </source>
</evidence>
<keyword evidence="4" id="KW-0804">Transcription</keyword>
<dbReference type="PANTHER" id="PTHR31677">
    <property type="entry name" value="AP2 DOMAIN CLASS TRANSCRIPTION FACTOR"/>
    <property type="match status" value="1"/>
</dbReference>
<feature type="compositionally biased region" description="Basic and acidic residues" evidence="6">
    <location>
        <begin position="1"/>
        <end position="11"/>
    </location>
</feature>
<reference evidence="8 9" key="1">
    <citation type="submission" date="2017-12" db="EMBL/GenBank/DDBJ databases">
        <title>Sequencing, de novo assembly and annotation of complete genome of a new Thraustochytrid species, strain FCC1311.</title>
        <authorList>
            <person name="Sedici K."/>
            <person name="Godart F."/>
            <person name="Aiese Cigliano R."/>
            <person name="Sanseverino W."/>
            <person name="Barakat M."/>
            <person name="Ortet P."/>
            <person name="Marechal E."/>
            <person name="Cagnac O."/>
            <person name="Amato A."/>
        </authorList>
    </citation>
    <scope>NUCLEOTIDE SEQUENCE [LARGE SCALE GENOMIC DNA]</scope>
</reference>
<evidence type="ECO:0000259" key="7">
    <source>
        <dbReference type="PROSITE" id="PS51032"/>
    </source>
</evidence>
<evidence type="ECO:0000256" key="4">
    <source>
        <dbReference type="ARBA" id="ARBA00023163"/>
    </source>
</evidence>
<dbReference type="GO" id="GO:0003677">
    <property type="term" value="F:DNA binding"/>
    <property type="evidence" value="ECO:0007669"/>
    <property type="project" value="UniProtKB-KW"/>
</dbReference>
<protein>
    <recommendedName>
        <fullName evidence="7">AP2/ERF domain-containing protein</fullName>
    </recommendedName>
</protein>
<comment type="caution">
    <text evidence="8">The sequence shown here is derived from an EMBL/GenBank/DDBJ whole genome shotgun (WGS) entry which is preliminary data.</text>
</comment>
<name>A0A2R5G4M3_9STRA</name>
<comment type="subcellular location">
    <subcellularLocation>
        <location evidence="1">Nucleus</location>
    </subcellularLocation>
</comment>
<dbReference type="InterPro" id="IPR036955">
    <property type="entry name" value="AP2/ERF_dom_sf"/>
</dbReference>
<dbReference type="GO" id="GO:0003700">
    <property type="term" value="F:DNA-binding transcription factor activity"/>
    <property type="evidence" value="ECO:0007669"/>
    <property type="project" value="InterPro"/>
</dbReference>
<dbReference type="PANTHER" id="PTHR31677:SF196">
    <property type="entry name" value="ETHYLENE-RESPONSIVE TRANSCRIPTION FACTOR ERF109"/>
    <property type="match status" value="1"/>
</dbReference>
<dbReference type="InParanoid" id="A0A2R5G4M3"/>
<dbReference type="SUPFAM" id="SSF54171">
    <property type="entry name" value="DNA-binding domain"/>
    <property type="match status" value="1"/>
</dbReference>
<evidence type="ECO:0000256" key="3">
    <source>
        <dbReference type="ARBA" id="ARBA00023125"/>
    </source>
</evidence>
<dbReference type="PROSITE" id="PS51032">
    <property type="entry name" value="AP2_ERF"/>
    <property type="match status" value="1"/>
</dbReference>
<evidence type="ECO:0000256" key="5">
    <source>
        <dbReference type="ARBA" id="ARBA00023242"/>
    </source>
</evidence>
<evidence type="ECO:0000256" key="6">
    <source>
        <dbReference type="SAM" id="MobiDB-lite"/>
    </source>
</evidence>
<evidence type="ECO:0000313" key="8">
    <source>
        <dbReference type="EMBL" id="GBG25977.1"/>
    </source>
</evidence>
<feature type="compositionally biased region" description="Low complexity" evidence="6">
    <location>
        <begin position="39"/>
        <end position="61"/>
    </location>
</feature>
<gene>
    <name evidence="8" type="ORF">FCC1311_021972</name>
</gene>
<feature type="region of interest" description="Disordered" evidence="6">
    <location>
        <begin position="1"/>
        <end position="91"/>
    </location>
</feature>
<dbReference type="InterPro" id="IPR001471">
    <property type="entry name" value="AP2/ERF_dom"/>
</dbReference>